<dbReference type="Proteomes" id="UP000245698">
    <property type="component" value="Unassembled WGS sequence"/>
</dbReference>
<evidence type="ECO:0000313" key="2">
    <source>
        <dbReference type="Proteomes" id="UP000245698"/>
    </source>
</evidence>
<gene>
    <name evidence="1" type="ORF">BQ8482_110182</name>
</gene>
<organism evidence="1 2">
    <name type="scientific">Mesorhizobium delmotii</name>
    <dbReference type="NCBI Taxonomy" id="1631247"/>
    <lineage>
        <taxon>Bacteria</taxon>
        <taxon>Pseudomonadati</taxon>
        <taxon>Pseudomonadota</taxon>
        <taxon>Alphaproteobacteria</taxon>
        <taxon>Hyphomicrobiales</taxon>
        <taxon>Phyllobacteriaceae</taxon>
        <taxon>Mesorhizobium</taxon>
    </lineage>
</organism>
<accession>A0A2P9AAT8</accession>
<name>A0A2P9AAT8_9HYPH</name>
<keyword evidence="2" id="KW-1185">Reference proteome</keyword>
<evidence type="ECO:0000313" key="1">
    <source>
        <dbReference type="EMBL" id="SJM28252.1"/>
    </source>
</evidence>
<dbReference type="AlphaFoldDB" id="A0A2P9AAT8"/>
<sequence>MDLVSTSRSYPPQAGIMLSRKKRRKDFFEEFAKIFRLAIKQRPARLGRSLSLGLSRRGYRGRRMSGI</sequence>
<protein>
    <submittedName>
        <fullName evidence="1">Uncharacterized protein</fullName>
    </submittedName>
</protein>
<proteinExistence type="predicted"/>
<dbReference type="EMBL" id="FUIG01000013">
    <property type="protein sequence ID" value="SJM28252.1"/>
    <property type="molecule type" value="Genomic_DNA"/>
</dbReference>
<reference evidence="2" key="1">
    <citation type="submission" date="2016-12" db="EMBL/GenBank/DDBJ databases">
        <authorList>
            <person name="Brunel B."/>
        </authorList>
    </citation>
    <scope>NUCLEOTIDE SEQUENCE [LARGE SCALE GENOMIC DNA]</scope>
</reference>